<evidence type="ECO:0000313" key="15">
    <source>
        <dbReference type="Proteomes" id="UP000295151"/>
    </source>
</evidence>
<keyword evidence="7" id="KW-0630">Potassium</keyword>
<proteinExistence type="inferred from homology"/>
<keyword evidence="6" id="KW-0631">Potassium channel</keyword>
<organism evidence="14 15">
    <name type="scientific">Kribbella voronezhensis</name>
    <dbReference type="NCBI Taxonomy" id="2512212"/>
    <lineage>
        <taxon>Bacteria</taxon>
        <taxon>Bacillati</taxon>
        <taxon>Actinomycetota</taxon>
        <taxon>Actinomycetes</taxon>
        <taxon>Propionibacteriales</taxon>
        <taxon>Kribbellaceae</taxon>
        <taxon>Kribbella</taxon>
    </lineage>
</organism>
<keyword evidence="11" id="KW-0407">Ion channel</keyword>
<dbReference type="GO" id="GO:0016020">
    <property type="term" value="C:membrane"/>
    <property type="evidence" value="ECO:0007669"/>
    <property type="project" value="UniProtKB-SubCell"/>
</dbReference>
<evidence type="ECO:0000256" key="12">
    <source>
        <dbReference type="ARBA" id="ARBA00034430"/>
    </source>
</evidence>
<dbReference type="PANTHER" id="PTHR31462">
    <property type="entry name" value="ENDOSOMAL/LYSOSOMAL POTASSIUM CHANNEL TMEM175"/>
    <property type="match status" value="1"/>
</dbReference>
<dbReference type="Pfam" id="PF06736">
    <property type="entry name" value="TMEM175"/>
    <property type="match status" value="1"/>
</dbReference>
<keyword evidence="15" id="KW-1185">Reference proteome</keyword>
<comment type="subcellular location">
    <subcellularLocation>
        <location evidence="1">Membrane</location>
        <topology evidence="1">Multi-pass membrane protein</topology>
    </subcellularLocation>
</comment>
<feature type="transmembrane region" description="Helical" evidence="13">
    <location>
        <begin position="123"/>
        <end position="145"/>
    </location>
</feature>
<evidence type="ECO:0000256" key="13">
    <source>
        <dbReference type="SAM" id="Phobius"/>
    </source>
</evidence>
<feature type="transmembrane region" description="Helical" evidence="13">
    <location>
        <begin position="56"/>
        <end position="73"/>
    </location>
</feature>
<dbReference type="RefSeq" id="WP_133979081.1">
    <property type="nucleotide sequence ID" value="NZ_SOCE01000001.1"/>
</dbReference>
<evidence type="ECO:0000256" key="11">
    <source>
        <dbReference type="ARBA" id="ARBA00023303"/>
    </source>
</evidence>
<dbReference type="Proteomes" id="UP000295151">
    <property type="component" value="Unassembled WGS sequence"/>
</dbReference>
<gene>
    <name evidence="14" type="ORF">EV138_2673</name>
</gene>
<accession>A0A4R7TCM9</accession>
<comment type="similarity">
    <text evidence="2">Belongs to the TMEM175 family.</text>
</comment>
<keyword evidence="8 13" id="KW-1133">Transmembrane helix</keyword>
<reference evidence="14 15" key="1">
    <citation type="submission" date="2019-03" db="EMBL/GenBank/DDBJ databases">
        <title>Genomic Encyclopedia of Type Strains, Phase III (KMG-III): the genomes of soil and plant-associated and newly described type strains.</title>
        <authorList>
            <person name="Whitman W."/>
        </authorList>
    </citation>
    <scope>NUCLEOTIDE SEQUENCE [LARGE SCALE GENOMIC DNA]</scope>
    <source>
        <strain evidence="14 15">VKM Ac-2575</strain>
    </source>
</reference>
<comment type="catalytic activity">
    <reaction evidence="12">
        <text>K(+)(in) = K(+)(out)</text>
        <dbReference type="Rhea" id="RHEA:29463"/>
        <dbReference type="ChEBI" id="CHEBI:29103"/>
    </reaction>
</comment>
<dbReference type="GO" id="GO:0015252">
    <property type="term" value="F:proton channel activity"/>
    <property type="evidence" value="ECO:0007669"/>
    <property type="project" value="InterPro"/>
</dbReference>
<keyword evidence="5 13" id="KW-0812">Transmembrane</keyword>
<evidence type="ECO:0000256" key="1">
    <source>
        <dbReference type="ARBA" id="ARBA00004141"/>
    </source>
</evidence>
<evidence type="ECO:0000256" key="10">
    <source>
        <dbReference type="ARBA" id="ARBA00023136"/>
    </source>
</evidence>
<keyword evidence="9" id="KW-0406">Ion transport</keyword>
<dbReference type="AlphaFoldDB" id="A0A4R7TCM9"/>
<name>A0A4R7TCM9_9ACTN</name>
<dbReference type="OrthoDB" id="7626281at2"/>
<protein>
    <submittedName>
        <fullName evidence="14">Putative membrane protein</fullName>
    </submittedName>
</protein>
<evidence type="ECO:0000256" key="6">
    <source>
        <dbReference type="ARBA" id="ARBA00022826"/>
    </source>
</evidence>
<evidence type="ECO:0000256" key="9">
    <source>
        <dbReference type="ARBA" id="ARBA00023065"/>
    </source>
</evidence>
<dbReference type="GO" id="GO:0005267">
    <property type="term" value="F:potassium channel activity"/>
    <property type="evidence" value="ECO:0007669"/>
    <property type="project" value="UniProtKB-KW"/>
</dbReference>
<keyword evidence="3" id="KW-0813">Transport</keyword>
<keyword evidence="4" id="KW-0633">Potassium transport</keyword>
<evidence type="ECO:0000256" key="4">
    <source>
        <dbReference type="ARBA" id="ARBA00022538"/>
    </source>
</evidence>
<comment type="caution">
    <text evidence="14">The sequence shown here is derived from an EMBL/GenBank/DDBJ whole genome shotgun (WGS) entry which is preliminary data.</text>
</comment>
<evidence type="ECO:0000256" key="5">
    <source>
        <dbReference type="ARBA" id="ARBA00022692"/>
    </source>
</evidence>
<evidence type="ECO:0000256" key="7">
    <source>
        <dbReference type="ARBA" id="ARBA00022958"/>
    </source>
</evidence>
<evidence type="ECO:0000256" key="2">
    <source>
        <dbReference type="ARBA" id="ARBA00006920"/>
    </source>
</evidence>
<sequence>MTTQRTDPEPAETNRIEAFSDGVFAIAITLLVLELHVPDAPEGELWHALRQEWPQFGAYLTSFAILGIMWINHHSMFRQIRRADRGVMFLNLFLLLWTALLPFPTNLFAEKLKDHTIDAHVAAAVYSTNLTLAAIAFSAIWWHVLRKHLVDHEMTRSEQRKSVLRYSVGTVIYAATIGLSFISAPLTLLLQFLLALYYGFEQLRTRSDLTAVDENA</sequence>
<dbReference type="InterPro" id="IPR010617">
    <property type="entry name" value="TMEM175-like"/>
</dbReference>
<feature type="transmembrane region" description="Helical" evidence="13">
    <location>
        <begin position="166"/>
        <end position="199"/>
    </location>
</feature>
<keyword evidence="10 13" id="KW-0472">Membrane</keyword>
<evidence type="ECO:0000256" key="8">
    <source>
        <dbReference type="ARBA" id="ARBA00022989"/>
    </source>
</evidence>
<dbReference type="EMBL" id="SOCE01000001">
    <property type="protein sequence ID" value="TDU89118.1"/>
    <property type="molecule type" value="Genomic_DNA"/>
</dbReference>
<feature type="transmembrane region" description="Helical" evidence="13">
    <location>
        <begin position="85"/>
        <end position="103"/>
    </location>
</feature>
<evidence type="ECO:0000256" key="3">
    <source>
        <dbReference type="ARBA" id="ARBA00022448"/>
    </source>
</evidence>
<feature type="transmembrane region" description="Helical" evidence="13">
    <location>
        <begin position="18"/>
        <end position="36"/>
    </location>
</feature>
<evidence type="ECO:0000313" key="14">
    <source>
        <dbReference type="EMBL" id="TDU89118.1"/>
    </source>
</evidence>
<dbReference type="PANTHER" id="PTHR31462:SF5">
    <property type="entry name" value="ENDOSOMAL_LYSOSOMAL PROTON CHANNEL TMEM175"/>
    <property type="match status" value="1"/>
</dbReference>